<dbReference type="EMBL" id="QQWC01000002">
    <property type="protein sequence ID" value="REJ42712.1"/>
    <property type="molecule type" value="Genomic_DNA"/>
</dbReference>
<keyword evidence="1" id="KW-1133">Transmembrane helix</keyword>
<evidence type="ECO:0000256" key="1">
    <source>
        <dbReference type="SAM" id="Phobius"/>
    </source>
</evidence>
<evidence type="ECO:0000313" key="3">
    <source>
        <dbReference type="Proteomes" id="UP000256873"/>
    </source>
</evidence>
<sequence>MALKHLPRLGNKSLPLLVISIILGYLGNYFYLHLFLRLDFLFGSSFALISVSQHLALKIII</sequence>
<keyword evidence="1" id="KW-0812">Transmembrane</keyword>
<organism evidence="2 3">
    <name type="scientific">Microcystis flos-aquae TF09</name>
    <dbReference type="NCBI Taxonomy" id="2060473"/>
    <lineage>
        <taxon>Bacteria</taxon>
        <taxon>Bacillati</taxon>
        <taxon>Cyanobacteriota</taxon>
        <taxon>Cyanophyceae</taxon>
        <taxon>Oscillatoriophycideae</taxon>
        <taxon>Chroococcales</taxon>
        <taxon>Microcystaceae</taxon>
        <taxon>Microcystis</taxon>
    </lineage>
</organism>
<reference evidence="2 3" key="1">
    <citation type="submission" date="2017-10" db="EMBL/GenBank/DDBJ databases">
        <title>A large-scale comparative metagenomic study reveals the eutrophication-driven functional interactions in six Microcystis-epibionts communities.</title>
        <authorList>
            <person name="Li Q."/>
            <person name="Lin F."/>
        </authorList>
    </citation>
    <scope>NUCLEOTIDE SEQUENCE [LARGE SCALE GENOMIC DNA]</scope>
    <source>
        <strain evidence="2">TF09</strain>
    </source>
</reference>
<accession>A0A3E0L6G5</accession>
<feature type="transmembrane region" description="Helical" evidence="1">
    <location>
        <begin position="14"/>
        <end position="34"/>
    </location>
</feature>
<dbReference type="Proteomes" id="UP000256873">
    <property type="component" value="Unassembled WGS sequence"/>
</dbReference>
<comment type="caution">
    <text evidence="2">The sequence shown here is derived from an EMBL/GenBank/DDBJ whole genome shotgun (WGS) entry which is preliminary data.</text>
</comment>
<proteinExistence type="predicted"/>
<gene>
    <name evidence="2" type="ORF">DWQ54_07275</name>
</gene>
<keyword evidence="1" id="KW-0472">Membrane</keyword>
<dbReference type="AlphaFoldDB" id="A0A3E0L6G5"/>
<name>A0A3E0L6G5_9CHRO</name>
<protein>
    <submittedName>
        <fullName evidence="2">Uncharacterized protein</fullName>
    </submittedName>
</protein>
<evidence type="ECO:0000313" key="2">
    <source>
        <dbReference type="EMBL" id="REJ42712.1"/>
    </source>
</evidence>